<reference evidence="1" key="1">
    <citation type="journal article" date="2015" name="Nature">
        <title>Complex archaea that bridge the gap between prokaryotes and eukaryotes.</title>
        <authorList>
            <person name="Spang A."/>
            <person name="Saw J.H."/>
            <person name="Jorgensen S.L."/>
            <person name="Zaremba-Niedzwiedzka K."/>
            <person name="Martijn J."/>
            <person name="Lind A.E."/>
            <person name="van Eijk R."/>
            <person name="Schleper C."/>
            <person name="Guy L."/>
            <person name="Ettema T.J."/>
        </authorList>
    </citation>
    <scope>NUCLEOTIDE SEQUENCE</scope>
</reference>
<protein>
    <submittedName>
        <fullName evidence="1">Uncharacterized protein</fullName>
    </submittedName>
</protein>
<name>A0A0F9CIW1_9ZZZZ</name>
<dbReference type="AlphaFoldDB" id="A0A0F9CIW1"/>
<accession>A0A0F9CIW1</accession>
<sequence length="28" mass="2951">YHGEGTLTTPEGEVLKGVFSEGELSDQA</sequence>
<gene>
    <name evidence="1" type="ORF">LCGC14_2660910</name>
</gene>
<dbReference type="EMBL" id="LAZR01046398">
    <property type="protein sequence ID" value="KKK96621.1"/>
    <property type="molecule type" value="Genomic_DNA"/>
</dbReference>
<organism evidence="1">
    <name type="scientific">marine sediment metagenome</name>
    <dbReference type="NCBI Taxonomy" id="412755"/>
    <lineage>
        <taxon>unclassified sequences</taxon>
        <taxon>metagenomes</taxon>
        <taxon>ecological metagenomes</taxon>
    </lineage>
</organism>
<comment type="caution">
    <text evidence="1">The sequence shown here is derived from an EMBL/GenBank/DDBJ whole genome shotgun (WGS) entry which is preliminary data.</text>
</comment>
<feature type="non-terminal residue" evidence="1">
    <location>
        <position position="1"/>
    </location>
</feature>
<evidence type="ECO:0000313" key="1">
    <source>
        <dbReference type="EMBL" id="KKK96621.1"/>
    </source>
</evidence>
<proteinExistence type="predicted"/>